<proteinExistence type="predicted"/>
<evidence type="ECO:0000259" key="1">
    <source>
        <dbReference type="Pfam" id="PF13784"/>
    </source>
</evidence>
<reference evidence="2" key="1">
    <citation type="journal article" date="2014" name="ISME J.">
        <title>Genomic insights into the uncultured genus 'Candidatus Magnetobacterium' in the phylum Nitrospirae.</title>
        <authorList>
            <person name="Lin W."/>
            <person name="Deng A."/>
            <person name="Wang Z."/>
            <person name="Li Y."/>
            <person name="Wen T."/>
            <person name="Wu L.F."/>
            <person name="Wu M."/>
            <person name="Pan Y."/>
        </authorList>
    </citation>
    <scope>NUCLEOTIDE SEQUENCE</scope>
    <source>
        <strain evidence="2">MYR-1</strain>
    </source>
</reference>
<dbReference type="AlphaFoldDB" id="A0A088F8F8"/>
<organism evidence="2">
    <name type="scientific">Candidatus Magnetobacterium casense</name>
    <dbReference type="NCBI Taxonomy" id="1455061"/>
    <lineage>
        <taxon>Bacteria</taxon>
        <taxon>Pseudomonadati</taxon>
        <taxon>Nitrospirota</taxon>
        <taxon>Thermodesulfovibrionia</taxon>
        <taxon>Thermodesulfovibrionales</taxon>
        <taxon>Candidatus Magnetobacteriaceae</taxon>
        <taxon>Candidatus Magnetobacterium</taxon>
    </lineage>
</organism>
<accession>A0A088F8F8</accession>
<name>A0A088F8F8_9BACT</name>
<evidence type="ECO:0000313" key="2">
    <source>
        <dbReference type="EMBL" id="AIM41274.1"/>
    </source>
</evidence>
<dbReference type="Pfam" id="PF13784">
    <property type="entry name" value="Fic_N"/>
    <property type="match status" value="1"/>
</dbReference>
<gene>
    <name evidence="2" type="ORF">Mcas_0679</name>
</gene>
<dbReference type="RefSeq" id="WP_200873674.1">
    <property type="nucleotide sequence ID" value="NZ_JMFO01000016.1"/>
</dbReference>
<feature type="domain" description="Fic/DOC N-terminal" evidence="1">
    <location>
        <begin position="24"/>
        <end position="108"/>
    </location>
</feature>
<dbReference type="InterPro" id="IPR025758">
    <property type="entry name" value="Fic/DOC_N"/>
</dbReference>
<dbReference type="InterPro" id="IPR036597">
    <property type="entry name" value="Fido-like_dom_sf"/>
</dbReference>
<protein>
    <submittedName>
        <fullName evidence="2">Cell filamentation protein Fic</fullName>
    </submittedName>
</protein>
<sequence length="126" mass="13715">MAPFDYHYNRFPPAGLGLERIIALIGPASAAVARYDGILSAIPNANVLLSPLTTHEAVLSSRIEGTQATMQEVLEFEAEGESKAFSSAKRADIDEIISYRNALNHAVDMLQKLPLCQRLVCAHTGY</sequence>
<dbReference type="Gene3D" id="1.10.3290.10">
    <property type="entry name" value="Fido-like domain"/>
    <property type="match status" value="1"/>
</dbReference>
<dbReference type="EMBL" id="KM433674">
    <property type="protein sequence ID" value="AIM41274.1"/>
    <property type="molecule type" value="Genomic_DNA"/>
</dbReference>